<protein>
    <recommendedName>
        <fullName evidence="7">ABC3 transporter permease C-terminal domain-containing protein</fullName>
    </recommendedName>
</protein>
<sequence length="1028" mass="106348">MTHLLGTIVRGVRSRTLLSVGSVVLAALALGSAVLGPIFSEAVTNSYLVTRLQEAPAASTSLARVFVPDGPTEPDVAVERAVAASRSLDRGPWGRPTTTLQSEKYSALRGAVTFWSRDDVCGGLVVEGRCPSAPGEVLMLAGDVGKVGAEIGQPLEMNVFEPTEIEGTYPRSPLAQVVVVGSYGTPVTDEVWQFPLQLRATNEQSSLTGGYTPYQPAPLLTTVETMESLGPQAWTVKVDTPLDVPPDATAADLVGAVATAKTLERSDDVEGGTLVGADPITNDLEEVEKQVRAQQSTARTSIAPAVLSLVLVALALLMRLLTAASEIRVPELALASLRGVSSTRLWLLGLAEPLVVLATAVPLGVGFGIGLSSVLTRQWLVPGLPLPLPWQSWAAAALVLLAAIAVACVAVGMVVRDTLASQLSGVRRPQDSRRWAVVAQLTLVAAAIAVLVSKLSASGQSDPDLTDMVLPVLLAVVAGLAATRLTAAAATWWTRRRGMTRSLSGFVAARAISRRQEGTLVILPVTAAIAVAVFGIGVYDSAATWRTSVAATVSPAATTWTSSLSMRETRDLTHEVDPEGEWLMAAASVLNPGASFAVVDAGRLAAVATWPETWSPGRSVEQVAADISLPGAVPELEGRRLSITIDNQAQTSRPLNIEVRFGSLGGVPERGYLGPFPAGESTRSVRLPASCRTGCPLEGMTLGGGAGTTMEMAGEARVLAIAVDGDVVDSAIAGAAWVPSANSGARSSIASIDSSGDTIDLTLDDSVGLAMARLTAGGIPLERPAVRGADVPDRVLEALESRDTSGAVAVDPVSTAEGMPFVGPAGLLVDYASFVSDRPVYDNLFDTRVLMRQGAPESMSTALTEAGLTVETTLAAERRVLDQSAYALALRLYAVVAVLVLLMALAGLVVSTAVQLPARRRDAAALRVVGVARGAVMSAVAREFLVVLGGAAVAGILAGSLAQYVVLRTITLGTVEASSTPDLVAAISPLRLAALALVAVVALGVAAWFSSALTVRGARGSTLRESAR</sequence>
<evidence type="ECO:0000256" key="6">
    <source>
        <dbReference type="SAM" id="Phobius"/>
    </source>
</evidence>
<evidence type="ECO:0000256" key="3">
    <source>
        <dbReference type="ARBA" id="ARBA00022692"/>
    </source>
</evidence>
<feature type="transmembrane region" description="Helical" evidence="6">
    <location>
        <begin position="986"/>
        <end position="1009"/>
    </location>
</feature>
<dbReference type="GO" id="GO:0005886">
    <property type="term" value="C:plasma membrane"/>
    <property type="evidence" value="ECO:0007669"/>
    <property type="project" value="UniProtKB-SubCell"/>
</dbReference>
<name>A0A6J4P2L4_9ACTN</name>
<feature type="transmembrane region" description="Helical" evidence="6">
    <location>
        <begin position="520"/>
        <end position="539"/>
    </location>
</feature>
<reference evidence="8" key="1">
    <citation type="submission" date="2020-02" db="EMBL/GenBank/DDBJ databases">
        <authorList>
            <person name="Meier V. D."/>
        </authorList>
    </citation>
    <scope>NUCLEOTIDE SEQUENCE</scope>
    <source>
        <strain evidence="8">AVDCRST_MAG32</strain>
    </source>
</reference>
<evidence type="ECO:0000256" key="1">
    <source>
        <dbReference type="ARBA" id="ARBA00004651"/>
    </source>
</evidence>
<evidence type="ECO:0000313" key="8">
    <source>
        <dbReference type="EMBL" id="CAA9400860.1"/>
    </source>
</evidence>
<dbReference type="PANTHER" id="PTHR30287:SF2">
    <property type="entry name" value="BLL1001 PROTEIN"/>
    <property type="match status" value="1"/>
</dbReference>
<feature type="transmembrane region" description="Helical" evidence="6">
    <location>
        <begin position="302"/>
        <end position="324"/>
    </location>
</feature>
<evidence type="ECO:0000259" key="7">
    <source>
        <dbReference type="Pfam" id="PF02687"/>
    </source>
</evidence>
<comment type="subcellular location">
    <subcellularLocation>
        <location evidence="1">Cell membrane</location>
        <topology evidence="1">Multi-pass membrane protein</topology>
    </subcellularLocation>
</comment>
<dbReference type="Pfam" id="PF02687">
    <property type="entry name" value="FtsX"/>
    <property type="match status" value="1"/>
</dbReference>
<dbReference type="InterPro" id="IPR038766">
    <property type="entry name" value="Membrane_comp_ABC_pdt"/>
</dbReference>
<evidence type="ECO:0000256" key="4">
    <source>
        <dbReference type="ARBA" id="ARBA00022989"/>
    </source>
</evidence>
<dbReference type="AlphaFoldDB" id="A0A6J4P2L4"/>
<dbReference type="PANTHER" id="PTHR30287">
    <property type="entry name" value="MEMBRANE COMPONENT OF PREDICTED ABC SUPERFAMILY METABOLITE UPTAKE TRANSPORTER"/>
    <property type="match status" value="1"/>
</dbReference>
<feature type="domain" description="ABC3 transporter permease C-terminal" evidence="7">
    <location>
        <begin position="895"/>
        <end position="1013"/>
    </location>
</feature>
<proteinExistence type="predicted"/>
<dbReference type="InterPro" id="IPR003838">
    <property type="entry name" value="ABC3_permease_C"/>
</dbReference>
<evidence type="ECO:0000256" key="2">
    <source>
        <dbReference type="ARBA" id="ARBA00022475"/>
    </source>
</evidence>
<feature type="transmembrane region" description="Helical" evidence="6">
    <location>
        <begin position="390"/>
        <end position="415"/>
    </location>
</feature>
<feature type="transmembrane region" description="Helical" evidence="6">
    <location>
        <begin position="435"/>
        <end position="456"/>
    </location>
</feature>
<gene>
    <name evidence="8" type="ORF">AVDCRST_MAG32-2885</name>
</gene>
<feature type="transmembrane region" description="Helical" evidence="6">
    <location>
        <begin position="345"/>
        <end position="370"/>
    </location>
</feature>
<keyword evidence="4 6" id="KW-1133">Transmembrane helix</keyword>
<feature type="transmembrane region" description="Helical" evidence="6">
    <location>
        <begin position="468"/>
        <end position="493"/>
    </location>
</feature>
<organism evidence="8">
    <name type="scientific">uncultured Nocardioides sp</name>
    <dbReference type="NCBI Taxonomy" id="198441"/>
    <lineage>
        <taxon>Bacteria</taxon>
        <taxon>Bacillati</taxon>
        <taxon>Actinomycetota</taxon>
        <taxon>Actinomycetes</taxon>
        <taxon>Propionibacteriales</taxon>
        <taxon>Nocardioidaceae</taxon>
        <taxon>Nocardioides</taxon>
        <taxon>environmental samples</taxon>
    </lineage>
</organism>
<keyword evidence="5 6" id="KW-0472">Membrane</keyword>
<evidence type="ECO:0000256" key="5">
    <source>
        <dbReference type="ARBA" id="ARBA00023136"/>
    </source>
</evidence>
<feature type="transmembrane region" description="Helical" evidence="6">
    <location>
        <begin position="892"/>
        <end position="914"/>
    </location>
</feature>
<keyword evidence="2" id="KW-1003">Cell membrane</keyword>
<accession>A0A6J4P2L4</accession>
<keyword evidence="3 6" id="KW-0812">Transmembrane</keyword>
<feature type="transmembrane region" description="Helical" evidence="6">
    <location>
        <begin position="944"/>
        <end position="966"/>
    </location>
</feature>
<dbReference type="EMBL" id="CADCUM010000116">
    <property type="protein sequence ID" value="CAA9400860.1"/>
    <property type="molecule type" value="Genomic_DNA"/>
</dbReference>